<evidence type="ECO:0008006" key="4">
    <source>
        <dbReference type="Google" id="ProtNLM"/>
    </source>
</evidence>
<feature type="transmembrane region" description="Helical" evidence="1">
    <location>
        <begin position="20"/>
        <end position="45"/>
    </location>
</feature>
<gene>
    <name evidence="2" type="ORF">SAMN05444353_2345</name>
</gene>
<comment type="caution">
    <text evidence="2">The sequence shown here is derived from an EMBL/GenBank/DDBJ whole genome shotgun (WGS) entry which is preliminary data.</text>
</comment>
<keyword evidence="3" id="KW-1185">Reference proteome</keyword>
<evidence type="ECO:0000256" key="1">
    <source>
        <dbReference type="SAM" id="Phobius"/>
    </source>
</evidence>
<keyword evidence="1" id="KW-1133">Transmembrane helix</keyword>
<dbReference type="InterPro" id="IPR016024">
    <property type="entry name" value="ARM-type_fold"/>
</dbReference>
<sequence length="375" mass="43944">MGFVEWFLSFVYKIKTFPLIIQITIVLTIVFIIATIALMITIGTIRRRHNRLQKTLKNSVPEIVKLFSEILFTEKDFTEQEIFSDFEEVVDEVNRESLDIAVDVLVEFKNDHRESEKYPLIISALGIVEHLERKFDSRSNKEKIDAFQEAFVLDLNKFDSKVLRYAYSKNKVIRKEARNSYLALSSNDPYRFFDEFDRDLSKWDEIELMQYLKLQKERGNLEGLGKWINYSKNDSLVVFLIKMVGYFNQKGIDEILLEKLEDENALVRAEAILTLGELHISETEQDLIDRYYTEPEICQVAIVKTIRKFNSGKSLMFLNEIFKESNNTDTKKIIAEAILNYSYEGKIAFQNLKSTLKGFELTILKHVETPLIKYK</sequence>
<reference evidence="2 3" key="1">
    <citation type="submission" date="2016-10" db="EMBL/GenBank/DDBJ databases">
        <authorList>
            <person name="Varghese N."/>
            <person name="Submissions S."/>
        </authorList>
    </citation>
    <scope>NUCLEOTIDE SEQUENCE [LARGE SCALE GENOMIC DNA]</scope>
    <source>
        <strain evidence="2 3">DSW-5</strain>
    </source>
</reference>
<evidence type="ECO:0000313" key="2">
    <source>
        <dbReference type="EMBL" id="SEE55902.1"/>
    </source>
</evidence>
<dbReference type="Proteomes" id="UP000183071">
    <property type="component" value="Unassembled WGS sequence"/>
</dbReference>
<dbReference type="EMBL" id="FNUE01000002">
    <property type="protein sequence ID" value="SEE55902.1"/>
    <property type="molecule type" value="Genomic_DNA"/>
</dbReference>
<keyword evidence="1" id="KW-0812">Transmembrane</keyword>
<accession>A0A1H5JTS8</accession>
<evidence type="ECO:0000313" key="3">
    <source>
        <dbReference type="Proteomes" id="UP000183071"/>
    </source>
</evidence>
<protein>
    <recommendedName>
        <fullName evidence="4">HEAT repeat domain-containing protein</fullName>
    </recommendedName>
</protein>
<proteinExistence type="predicted"/>
<keyword evidence="1" id="KW-0472">Membrane</keyword>
<name>A0A1H5JTS8_9FLAO</name>
<organism evidence="2 3">
    <name type="scientific">Polaribacter dokdonensis DSW-5</name>
    <dbReference type="NCBI Taxonomy" id="1300348"/>
    <lineage>
        <taxon>Bacteria</taxon>
        <taxon>Pseudomonadati</taxon>
        <taxon>Bacteroidota</taxon>
        <taxon>Flavobacteriia</taxon>
        <taxon>Flavobacteriales</taxon>
        <taxon>Flavobacteriaceae</taxon>
    </lineage>
</organism>
<dbReference type="SUPFAM" id="SSF48371">
    <property type="entry name" value="ARM repeat"/>
    <property type="match status" value="1"/>
</dbReference>